<evidence type="ECO:0000313" key="3">
    <source>
        <dbReference type="Proteomes" id="UP000605676"/>
    </source>
</evidence>
<gene>
    <name evidence="2" type="ORF">JIV24_02765</name>
</gene>
<sequence>MKGLILIALFSALFCLIQAQESKKLKIINAHIGVGANNLINAEAPHKILRYDNYRHYPFYEGSELNYETNFLSDMKFSFVGGIGFEYYLKPGMSFSASVNYEGKGLEMNYRFNDSGGNEQYIWDLQEDYLFDISNHYITLPLSLRKYLNASYTFYVQGGVYMACMFESRVDISIVEKFNRWNIAEEHEEPRLVGYYIEEFNANHFDFEDELTRMFDFGLVLGTGYIYPLSKKLFINADLLFSIGLKGIDGVNDNEYDELLLARGTMVRSGNYYGLNSNAKNFSGELTVGIGIKL</sequence>
<dbReference type="EMBL" id="JAENRR010000004">
    <property type="protein sequence ID" value="MBK3516246.1"/>
    <property type="molecule type" value="Genomic_DNA"/>
</dbReference>
<name>A0ABS1HF05_9BACT</name>
<comment type="caution">
    <text evidence="2">The sequence shown here is derived from an EMBL/GenBank/DDBJ whole genome shotgun (WGS) entry which is preliminary data.</text>
</comment>
<proteinExistence type="predicted"/>
<organism evidence="2 3">
    <name type="scientific">Carboxylicivirga marina</name>
    <dbReference type="NCBI Taxonomy" id="2800988"/>
    <lineage>
        <taxon>Bacteria</taxon>
        <taxon>Pseudomonadati</taxon>
        <taxon>Bacteroidota</taxon>
        <taxon>Bacteroidia</taxon>
        <taxon>Marinilabiliales</taxon>
        <taxon>Marinilabiliaceae</taxon>
        <taxon>Carboxylicivirga</taxon>
    </lineage>
</organism>
<evidence type="ECO:0000259" key="1">
    <source>
        <dbReference type="Pfam" id="PF13568"/>
    </source>
</evidence>
<reference evidence="2 3" key="1">
    <citation type="submission" date="2021-01" db="EMBL/GenBank/DDBJ databases">
        <title>Carboxyliciviraga sp.nov., isolated from coastal sediments.</title>
        <authorList>
            <person name="Lu D."/>
            <person name="Zhang T."/>
        </authorList>
    </citation>
    <scope>NUCLEOTIDE SEQUENCE [LARGE SCALE GENOMIC DNA]</scope>
    <source>
        <strain evidence="2 3">N1Y132</strain>
    </source>
</reference>
<dbReference type="Proteomes" id="UP000605676">
    <property type="component" value="Unassembled WGS sequence"/>
</dbReference>
<keyword evidence="3" id="KW-1185">Reference proteome</keyword>
<dbReference type="InterPro" id="IPR025665">
    <property type="entry name" value="Beta-barrel_OMP_2"/>
</dbReference>
<accession>A0ABS1HF05</accession>
<dbReference type="Pfam" id="PF13568">
    <property type="entry name" value="OMP_b-brl_2"/>
    <property type="match status" value="1"/>
</dbReference>
<feature type="domain" description="Outer membrane protein beta-barrel" evidence="1">
    <location>
        <begin position="29"/>
        <end position="243"/>
    </location>
</feature>
<dbReference type="RefSeq" id="WP_200463476.1">
    <property type="nucleotide sequence ID" value="NZ_JAENRR010000004.1"/>
</dbReference>
<evidence type="ECO:0000313" key="2">
    <source>
        <dbReference type="EMBL" id="MBK3516246.1"/>
    </source>
</evidence>
<protein>
    <submittedName>
        <fullName evidence="2">PorT family protein</fullName>
    </submittedName>
</protein>